<keyword evidence="1" id="KW-0812">Transmembrane</keyword>
<gene>
    <name evidence="2" type="ORF">ED312_10645</name>
</gene>
<feature type="transmembrane region" description="Helical" evidence="1">
    <location>
        <begin position="34"/>
        <end position="52"/>
    </location>
</feature>
<evidence type="ECO:0000256" key="1">
    <source>
        <dbReference type="SAM" id="Phobius"/>
    </source>
</evidence>
<feature type="transmembrane region" description="Helical" evidence="1">
    <location>
        <begin position="73"/>
        <end position="92"/>
    </location>
</feature>
<dbReference type="Proteomes" id="UP000267469">
    <property type="component" value="Unassembled WGS sequence"/>
</dbReference>
<dbReference type="RefSeq" id="WP_123215990.1">
    <property type="nucleotide sequence ID" value="NZ_RJTM01000072.1"/>
</dbReference>
<evidence type="ECO:0000313" key="3">
    <source>
        <dbReference type="Proteomes" id="UP000267469"/>
    </source>
</evidence>
<feature type="transmembrane region" description="Helical" evidence="1">
    <location>
        <begin position="116"/>
        <end position="140"/>
    </location>
</feature>
<accession>A0A3N0EH95</accession>
<evidence type="ECO:0000313" key="2">
    <source>
        <dbReference type="EMBL" id="RNL87256.1"/>
    </source>
</evidence>
<dbReference type="OrthoDB" id="1450060at2"/>
<keyword evidence="1" id="KW-1133">Transmembrane helix</keyword>
<reference evidence="2 3" key="1">
    <citation type="submission" date="2018-10" db="EMBL/GenBank/DDBJ databases">
        <title>Sinomicrobium pectinilyticum sp. nov., a pectinase-producing bacterium isolated from alkaline and saline soil, and emended description of the genus Sinomicrobium.</title>
        <authorList>
            <person name="Cheng B."/>
            <person name="Li C."/>
            <person name="Lai Q."/>
            <person name="Du M."/>
            <person name="Shao Z."/>
            <person name="Xu P."/>
            <person name="Yang C."/>
        </authorList>
    </citation>
    <scope>NUCLEOTIDE SEQUENCE [LARGE SCALE GENOMIC DNA]</scope>
    <source>
        <strain evidence="2 3">5DNS001</strain>
    </source>
</reference>
<sequence length="165" mass="18503">MKDQTISFRYGSIVGIALIAYFLLLSLIGLHIQPVFSVMNIVITGAGIYLVIKNLKKLKGEKFRYQHGFSAGLVTGFTATAVCAVFFALYIIELNPGFTDEFMTMWKFDWFAKKGMLILTVILMGAATTMVLTLAFMQLFKDSWNTKEGRKHTISKDKGKSEKHG</sequence>
<dbReference type="EMBL" id="RJTM01000072">
    <property type="protein sequence ID" value="RNL87256.1"/>
    <property type="molecule type" value="Genomic_DNA"/>
</dbReference>
<proteinExistence type="predicted"/>
<organism evidence="2 3">
    <name type="scientific">Sinomicrobium pectinilyticum</name>
    <dbReference type="NCBI Taxonomy" id="1084421"/>
    <lineage>
        <taxon>Bacteria</taxon>
        <taxon>Pseudomonadati</taxon>
        <taxon>Bacteroidota</taxon>
        <taxon>Flavobacteriia</taxon>
        <taxon>Flavobacteriales</taxon>
        <taxon>Flavobacteriaceae</taxon>
        <taxon>Sinomicrobium</taxon>
    </lineage>
</organism>
<keyword evidence="1" id="KW-0472">Membrane</keyword>
<feature type="transmembrane region" description="Helical" evidence="1">
    <location>
        <begin position="7"/>
        <end position="28"/>
    </location>
</feature>
<keyword evidence="3" id="KW-1185">Reference proteome</keyword>
<protein>
    <submittedName>
        <fullName evidence="2">DUF4199 domain-containing protein</fullName>
    </submittedName>
</protein>
<dbReference type="InterPro" id="IPR025250">
    <property type="entry name" value="DUF4199"/>
</dbReference>
<dbReference type="AlphaFoldDB" id="A0A3N0EH95"/>
<dbReference type="Pfam" id="PF13858">
    <property type="entry name" value="DUF4199"/>
    <property type="match status" value="1"/>
</dbReference>
<name>A0A3N0EH95_SINP1</name>
<comment type="caution">
    <text evidence="2">The sequence shown here is derived from an EMBL/GenBank/DDBJ whole genome shotgun (WGS) entry which is preliminary data.</text>
</comment>